<gene>
    <name evidence="3" type="ORF">BAE44_0018681</name>
</gene>
<dbReference type="STRING" id="888268.A0A1E5V566"/>
<dbReference type="PANTHER" id="PTHR33184">
    <property type="entry name" value="PROTEIN TAPETUM DETERMINANT 1-LIKE-RELATED"/>
    <property type="match status" value="1"/>
</dbReference>
<keyword evidence="1" id="KW-0732">Signal</keyword>
<evidence type="ECO:0000256" key="2">
    <source>
        <dbReference type="SAM" id="MobiDB-lite"/>
    </source>
</evidence>
<protein>
    <submittedName>
        <fullName evidence="3">Uncharacterized protein</fullName>
    </submittedName>
</protein>
<organism evidence="3 4">
    <name type="scientific">Dichanthelium oligosanthes</name>
    <dbReference type="NCBI Taxonomy" id="888268"/>
    <lineage>
        <taxon>Eukaryota</taxon>
        <taxon>Viridiplantae</taxon>
        <taxon>Streptophyta</taxon>
        <taxon>Embryophyta</taxon>
        <taxon>Tracheophyta</taxon>
        <taxon>Spermatophyta</taxon>
        <taxon>Magnoliopsida</taxon>
        <taxon>Liliopsida</taxon>
        <taxon>Poales</taxon>
        <taxon>Poaceae</taxon>
        <taxon>PACMAD clade</taxon>
        <taxon>Panicoideae</taxon>
        <taxon>Panicodae</taxon>
        <taxon>Paniceae</taxon>
        <taxon>Dichantheliinae</taxon>
        <taxon>Dichanthelium</taxon>
    </lineage>
</organism>
<sequence length="228" mass="23564">LRPWARLLVSTGAAPSLRPCVQPSLRPAHLRRPPTVSAARSTAGVVAAAAATAAVVEAAPAPTAAGAAARRPATTGCRRGDVVVRQRATGRTVEGKPEYAVEVRNACRCAQSRVVLRCYGLSSVEAVDPRAIRAMDAERCLLCGGRALAPHGGAVVRFTYAWMTPQDFPLVRSQAADPAWRLPAGEAVALPPAGAEAPSAGAAPERRAPGPDPRAGRAGWPPAPRTAE</sequence>
<dbReference type="Proteomes" id="UP000095767">
    <property type="component" value="Unassembled WGS sequence"/>
</dbReference>
<comment type="caution">
    <text evidence="3">The sequence shown here is derived from an EMBL/GenBank/DDBJ whole genome shotgun (WGS) entry which is preliminary data.</text>
</comment>
<reference evidence="3 4" key="1">
    <citation type="submission" date="2016-09" db="EMBL/GenBank/DDBJ databases">
        <title>The draft genome of Dichanthelium oligosanthes: A C3 panicoid grass species.</title>
        <authorList>
            <person name="Studer A.J."/>
            <person name="Schnable J.C."/>
            <person name="Brutnell T.P."/>
        </authorList>
    </citation>
    <scope>NUCLEOTIDE SEQUENCE [LARGE SCALE GENOMIC DNA]</scope>
    <source>
        <strain evidence="4">cv. Kellogg 1175</strain>
        <tissue evidence="3">Leaf</tissue>
    </source>
</reference>
<dbReference type="PANTHER" id="PTHR33184:SF72">
    <property type="entry name" value="BETA-1,3-N-ACETYLGLUCOSAMINYLTRANSFERASE FAMILY PROTEIN"/>
    <property type="match status" value="1"/>
</dbReference>
<feature type="region of interest" description="Disordered" evidence="2">
    <location>
        <begin position="191"/>
        <end position="228"/>
    </location>
</feature>
<name>A0A1E5V566_9POAL</name>
<accession>A0A1E5V566</accession>
<dbReference type="InterPro" id="IPR040361">
    <property type="entry name" value="TPD1"/>
</dbReference>
<proteinExistence type="predicted"/>
<keyword evidence="4" id="KW-1185">Reference proteome</keyword>
<evidence type="ECO:0000313" key="3">
    <source>
        <dbReference type="EMBL" id="OEL20300.1"/>
    </source>
</evidence>
<feature type="non-terminal residue" evidence="3">
    <location>
        <position position="1"/>
    </location>
</feature>
<evidence type="ECO:0000313" key="4">
    <source>
        <dbReference type="Proteomes" id="UP000095767"/>
    </source>
</evidence>
<dbReference type="GO" id="GO:0001709">
    <property type="term" value="P:cell fate determination"/>
    <property type="evidence" value="ECO:0007669"/>
    <property type="project" value="TreeGrafter"/>
</dbReference>
<feature type="compositionally biased region" description="Low complexity" evidence="2">
    <location>
        <begin position="191"/>
        <end position="203"/>
    </location>
</feature>
<evidence type="ECO:0000256" key="1">
    <source>
        <dbReference type="ARBA" id="ARBA00022729"/>
    </source>
</evidence>
<dbReference type="Pfam" id="PF24068">
    <property type="entry name" value="TPD1_C"/>
    <property type="match status" value="1"/>
</dbReference>
<dbReference type="AlphaFoldDB" id="A0A1E5V566"/>
<dbReference type="OrthoDB" id="603213at2759"/>
<dbReference type="EMBL" id="LWDX02051117">
    <property type="protein sequence ID" value="OEL20300.1"/>
    <property type="molecule type" value="Genomic_DNA"/>
</dbReference>